<evidence type="ECO:0000313" key="5">
    <source>
        <dbReference type="Proteomes" id="UP000681722"/>
    </source>
</evidence>
<dbReference type="Proteomes" id="UP000681722">
    <property type="component" value="Unassembled WGS sequence"/>
</dbReference>
<comment type="caution">
    <text evidence="4">The sequence shown here is derived from an EMBL/GenBank/DDBJ whole genome shotgun (WGS) entry which is preliminary data.</text>
</comment>
<gene>
    <name evidence="4" type="ORF">SRO942_LOCUS42815</name>
</gene>
<accession>A0A8S2WVS7</accession>
<dbReference type="PANTHER" id="PTHR45641">
    <property type="entry name" value="TETRATRICOPEPTIDE REPEAT PROTEIN (AFU_ORTHOLOGUE AFUA_6G03870)"/>
    <property type="match status" value="1"/>
</dbReference>
<keyword evidence="2 3" id="KW-0802">TPR repeat</keyword>
<name>A0A8S2WVS7_9BILA</name>
<evidence type="ECO:0008006" key="6">
    <source>
        <dbReference type="Google" id="ProtNLM"/>
    </source>
</evidence>
<dbReference type="PROSITE" id="PS50005">
    <property type="entry name" value="TPR"/>
    <property type="match status" value="1"/>
</dbReference>
<evidence type="ECO:0000256" key="2">
    <source>
        <dbReference type="ARBA" id="ARBA00022803"/>
    </source>
</evidence>
<keyword evidence="1" id="KW-0677">Repeat</keyword>
<dbReference type="InterPro" id="IPR019734">
    <property type="entry name" value="TPR_rpt"/>
</dbReference>
<dbReference type="InterPro" id="IPR011990">
    <property type="entry name" value="TPR-like_helical_dom_sf"/>
</dbReference>
<dbReference type="Gene3D" id="1.25.40.10">
    <property type="entry name" value="Tetratricopeptide repeat domain"/>
    <property type="match status" value="2"/>
</dbReference>
<evidence type="ECO:0000256" key="1">
    <source>
        <dbReference type="ARBA" id="ARBA00022737"/>
    </source>
</evidence>
<dbReference type="AlphaFoldDB" id="A0A8S2WVS7"/>
<evidence type="ECO:0000313" key="4">
    <source>
        <dbReference type="EMBL" id="CAF4462112.1"/>
    </source>
</evidence>
<evidence type="ECO:0000256" key="3">
    <source>
        <dbReference type="PROSITE-ProRule" id="PRU00339"/>
    </source>
</evidence>
<organism evidence="4 5">
    <name type="scientific">Didymodactylos carnosus</name>
    <dbReference type="NCBI Taxonomy" id="1234261"/>
    <lineage>
        <taxon>Eukaryota</taxon>
        <taxon>Metazoa</taxon>
        <taxon>Spiralia</taxon>
        <taxon>Gnathifera</taxon>
        <taxon>Rotifera</taxon>
        <taxon>Eurotatoria</taxon>
        <taxon>Bdelloidea</taxon>
        <taxon>Philodinida</taxon>
        <taxon>Philodinidae</taxon>
        <taxon>Didymodactylos</taxon>
    </lineage>
</organism>
<dbReference type="OrthoDB" id="421075at2759"/>
<feature type="repeat" description="TPR" evidence="3">
    <location>
        <begin position="155"/>
        <end position="188"/>
    </location>
</feature>
<protein>
    <recommendedName>
        <fullName evidence="6">Tetratricopeptide repeat protein</fullName>
    </recommendedName>
</protein>
<dbReference type="SUPFAM" id="SSF48452">
    <property type="entry name" value="TPR-like"/>
    <property type="match status" value="2"/>
</dbReference>
<feature type="non-terminal residue" evidence="4">
    <location>
        <position position="196"/>
    </location>
</feature>
<dbReference type="Pfam" id="PF13424">
    <property type="entry name" value="TPR_12"/>
    <property type="match status" value="1"/>
</dbReference>
<reference evidence="4" key="1">
    <citation type="submission" date="2021-02" db="EMBL/GenBank/DDBJ databases">
        <authorList>
            <person name="Nowell W R."/>
        </authorList>
    </citation>
    <scope>NUCLEOTIDE SEQUENCE</scope>
</reference>
<dbReference type="EMBL" id="CAJOBC010099661">
    <property type="protein sequence ID" value="CAF4462112.1"/>
    <property type="molecule type" value="Genomic_DNA"/>
</dbReference>
<dbReference type="PANTHER" id="PTHR45641:SF19">
    <property type="entry name" value="NEPHROCYSTIN-3"/>
    <property type="match status" value="1"/>
</dbReference>
<proteinExistence type="predicted"/>
<sequence length="196" mass="22641">MLRNLLNDIGQIDQADVLFKKQLSTDPNETLAMIGLGMIASQRVQFDLAMDYHERAFQLDRVRFSQHARLAVDYKHLGARFREKGLYENTLPHYNSALGILTGLYGEEHLEVSYIYGEMGFVYSLIDDFEEAHNCKHKSLAIQEKILPPNHPQLSPTYNSIGWMYDELGDFHKALEYFRKYLAVKLKTLPKKNASL</sequence>
<dbReference type="SMART" id="SM00028">
    <property type="entry name" value="TPR"/>
    <property type="match status" value="4"/>
</dbReference>